<dbReference type="EMBL" id="KT372003">
    <property type="protein sequence ID" value="ALA06523.1"/>
    <property type="molecule type" value="Genomic_DNA"/>
</dbReference>
<keyword evidence="2" id="KW-1185">Reference proteome</keyword>
<organism evidence="1 2">
    <name type="scientific">Mycobacterium phage Lumos</name>
    <dbReference type="NCBI Taxonomy" id="1701852"/>
    <lineage>
        <taxon>Viruses</taxon>
        <taxon>Duplodnaviria</taxon>
        <taxon>Heunggongvirae</taxon>
        <taxon>Uroviricota</taxon>
        <taxon>Caudoviricetes</taxon>
        <taxon>Vilmaviridae</taxon>
        <taxon>Lclasvirinae</taxon>
        <taxon>Lumosvirus</taxon>
        <taxon>Lumosvirus lumos</taxon>
    </lineage>
</organism>
<accession>A0A0K2CMA0</accession>
<dbReference type="InterPro" id="IPR057369">
    <property type="entry name" value="VG15"/>
</dbReference>
<proteinExistence type="predicted"/>
<dbReference type="Pfam" id="PF25310">
    <property type="entry name" value="VG15"/>
    <property type="match status" value="1"/>
</dbReference>
<protein>
    <submittedName>
        <fullName evidence="1">MuF-like minor capsid protein</fullName>
    </submittedName>
</protein>
<dbReference type="Proteomes" id="UP000223849">
    <property type="component" value="Segment"/>
</dbReference>
<name>A0A0K2CMA0_9CAUD</name>
<evidence type="ECO:0000313" key="1">
    <source>
        <dbReference type="EMBL" id="ALA06523.1"/>
    </source>
</evidence>
<reference evidence="1 2" key="1">
    <citation type="submission" date="2015-08" db="EMBL/GenBank/DDBJ databases">
        <authorList>
            <person name="Davis N."/>
            <person name="Domingos A."/>
            <person name="Holland C."/>
            <person name="Houk L.J."/>
            <person name="Hueter N."/>
            <person name="Molina L."/>
            <person name="Sontag M."/>
            <person name="Saintfleur O."/>
            <person name="Swinford C."/>
            <person name="Villalobos-Ayala K."/>
            <person name="Carroll M."/>
            <person name="Cottrell-Yongye A."/>
            <person name="D'Elia T."/>
            <person name="Delesalle V.A."/>
            <person name="Bradley K.W."/>
            <person name="Asai D.J."/>
            <person name="Bowman C.A."/>
            <person name="Russell D.A."/>
            <person name="Pope W.H."/>
            <person name="Jacobs-Sera D."/>
            <person name="Hendrix R.W."/>
            <person name="Hatfull G.F."/>
        </authorList>
    </citation>
    <scope>NUCLEOTIDE SEQUENCE [LARGE SCALE GENOMIC DNA]</scope>
</reference>
<gene>
    <name evidence="1" type="ORF">SEA_LUMOS_7</name>
</gene>
<sequence>MAEADEQDKATSPLIAVPALAELYATEHVLAQEAIAASTTAGLALLWPIIQFDALDSSTTAWLHATTLQIRMGYEQSADAAFEYVQKALFAAVPDADPPVKAAVNFPAQEIQTAMRVKGPVQVKRAVARAIPEEDAMEAGNAASQGVGAAKATDGGRAQVLDFVAKQAAKEFKAAEKSGAKGKPAIGYARKTDSNPCSFCAILASQGAVYYKETAFAASNSKIREVKWSSNSDKGTKRAFIGDGPAKVHDNCKCTMRPVFSQKDKWDERAKYFLEQWEKYGKAGVGADGKYRSAELNFRNNYVPPPPYSANVLDLSERRQVIADVQRNRELLLARGFAADSPNVKFIDDSIKKLSA</sequence>
<evidence type="ECO:0000313" key="2">
    <source>
        <dbReference type="Proteomes" id="UP000223849"/>
    </source>
</evidence>